<evidence type="ECO:0000256" key="5">
    <source>
        <dbReference type="ARBA" id="ARBA00022794"/>
    </source>
</evidence>
<comment type="subcellular location">
    <subcellularLocation>
        <location evidence="1">Cytoplasm</location>
        <location evidence="1">Cytoskeleton</location>
        <location evidence="1">Cilium basal body</location>
    </subcellularLocation>
    <subcellularLocation>
        <location evidence="2">Cytoplasm</location>
        <location evidence="2">Cytoskeleton</location>
        <location evidence="2">Microtubule organizing center</location>
        <location evidence="2">Centrosome</location>
    </subcellularLocation>
</comment>
<dbReference type="PANTHER" id="PTHR15431">
    <property type="entry name" value="FGFR1 ONCOGENE PARTNER/LISH DOMAIN-CONTAINING PROTEIN"/>
    <property type="match status" value="1"/>
</dbReference>
<dbReference type="Gene3D" id="1.20.960.40">
    <property type="match status" value="1"/>
</dbReference>
<organism evidence="10 11">
    <name type="scientific">Blepharisma stoltei</name>
    <dbReference type="NCBI Taxonomy" id="1481888"/>
    <lineage>
        <taxon>Eukaryota</taxon>
        <taxon>Sar</taxon>
        <taxon>Alveolata</taxon>
        <taxon>Ciliophora</taxon>
        <taxon>Postciliodesmatophora</taxon>
        <taxon>Heterotrichea</taxon>
        <taxon>Heterotrichida</taxon>
        <taxon>Blepharismidae</taxon>
        <taxon>Blepharisma</taxon>
    </lineage>
</organism>
<evidence type="ECO:0000313" key="11">
    <source>
        <dbReference type="Proteomes" id="UP001162131"/>
    </source>
</evidence>
<evidence type="ECO:0000256" key="7">
    <source>
        <dbReference type="ARBA" id="ARBA00023273"/>
    </source>
</evidence>
<feature type="domain" description="FGFR1 oncogene partner (FOP) N-terminal dimerisation" evidence="9">
    <location>
        <begin position="46"/>
        <end position="115"/>
    </location>
</feature>
<evidence type="ECO:0000256" key="1">
    <source>
        <dbReference type="ARBA" id="ARBA00004120"/>
    </source>
</evidence>
<keyword evidence="11" id="KW-1185">Reference proteome</keyword>
<accession>A0AAU9JY99</accession>
<dbReference type="AlphaFoldDB" id="A0AAU9JY99"/>
<dbReference type="GO" id="GO:0005813">
    <property type="term" value="C:centrosome"/>
    <property type="evidence" value="ECO:0007669"/>
    <property type="project" value="UniProtKB-SubCell"/>
</dbReference>
<keyword evidence="5" id="KW-0970">Cilium biogenesis/degradation</keyword>
<evidence type="ECO:0000256" key="6">
    <source>
        <dbReference type="ARBA" id="ARBA00023212"/>
    </source>
</evidence>
<keyword evidence="6" id="KW-0206">Cytoskeleton</keyword>
<dbReference type="Pfam" id="PF09398">
    <property type="entry name" value="FOP_dimer"/>
    <property type="match status" value="1"/>
</dbReference>
<dbReference type="PANTHER" id="PTHR15431:SF4">
    <property type="entry name" value="PROTEIN TONNEAU 1B"/>
    <property type="match status" value="1"/>
</dbReference>
<name>A0AAU9JY99_9CILI</name>
<evidence type="ECO:0000256" key="3">
    <source>
        <dbReference type="ARBA" id="ARBA00005385"/>
    </source>
</evidence>
<dbReference type="EMBL" id="CAJZBQ010000051">
    <property type="protein sequence ID" value="CAG9330621.1"/>
    <property type="molecule type" value="Genomic_DNA"/>
</dbReference>
<evidence type="ECO:0000259" key="9">
    <source>
        <dbReference type="Pfam" id="PF09398"/>
    </source>
</evidence>
<dbReference type="PROSITE" id="PS50896">
    <property type="entry name" value="LISH"/>
    <property type="match status" value="1"/>
</dbReference>
<comment type="similarity">
    <text evidence="3">Belongs to the CEP43 family.</text>
</comment>
<comment type="caution">
    <text evidence="10">The sequence shown here is derived from an EMBL/GenBank/DDBJ whole genome shotgun (WGS) entry which is preliminary data.</text>
</comment>
<evidence type="ECO:0000256" key="2">
    <source>
        <dbReference type="ARBA" id="ARBA00004300"/>
    </source>
</evidence>
<dbReference type="Proteomes" id="UP001162131">
    <property type="component" value="Unassembled WGS sequence"/>
</dbReference>
<reference evidence="10" key="1">
    <citation type="submission" date="2021-09" db="EMBL/GenBank/DDBJ databases">
        <authorList>
            <consortium name="AG Swart"/>
            <person name="Singh M."/>
            <person name="Singh A."/>
            <person name="Seah K."/>
            <person name="Emmerich C."/>
        </authorList>
    </citation>
    <scope>NUCLEOTIDE SEQUENCE</scope>
    <source>
        <strain evidence="10">ATCC30299</strain>
    </source>
</reference>
<evidence type="ECO:0000256" key="8">
    <source>
        <dbReference type="SAM" id="MobiDB-lite"/>
    </source>
</evidence>
<feature type="compositionally biased region" description="Acidic residues" evidence="8">
    <location>
        <begin position="269"/>
        <end position="279"/>
    </location>
</feature>
<gene>
    <name evidence="10" type="ORF">BSTOLATCC_MIC51202</name>
</gene>
<protein>
    <recommendedName>
        <fullName evidence="9">FGFR1 oncogene partner (FOP) N-terminal dimerisation domain-containing protein</fullName>
    </recommendedName>
</protein>
<keyword evidence="4" id="KW-0963">Cytoplasm</keyword>
<proteinExistence type="inferred from homology"/>
<sequence>MGDLKENIIKTLESKGILDSIKAQLKSQVLQALESQSGKGQVFKPESLKIMESEEGKICVELIREFLEFAKFKSTLEVFIPEGHLSSANADRILLETKTGVRFEQGKPLLMTILEKLKGQNSPFGINSPAKVAKEEPPRQIIPKFQALLEENSKKVYTFSGKSKEEPKPDIYAFPDKPIENFKVVEPVKKEPEIKPPEPKKVIETKPIEQPKTDPNDKFKLAPLGKVGKKPATFKGFDDLVEDEPPKQQRQVSPPKKQVSPPPKKTDVFDSEESIEESIEEYSEDYESIHKDLLESIGTSSMGVDVSVNSLALEEFDHVERVKPAR</sequence>
<feature type="compositionally biased region" description="Basic and acidic residues" evidence="8">
    <location>
        <begin position="192"/>
        <end position="220"/>
    </location>
</feature>
<evidence type="ECO:0000313" key="10">
    <source>
        <dbReference type="EMBL" id="CAG9330621.1"/>
    </source>
</evidence>
<dbReference type="InterPro" id="IPR018993">
    <property type="entry name" value="FOP_dimerisation-dom_N"/>
</dbReference>
<dbReference type="InterPro" id="IPR006594">
    <property type="entry name" value="LisH"/>
</dbReference>
<keyword evidence="7" id="KW-0966">Cell projection</keyword>
<dbReference type="GO" id="GO:0034453">
    <property type="term" value="P:microtubule anchoring"/>
    <property type="evidence" value="ECO:0007669"/>
    <property type="project" value="InterPro"/>
</dbReference>
<evidence type="ECO:0000256" key="4">
    <source>
        <dbReference type="ARBA" id="ARBA00022490"/>
    </source>
</evidence>
<feature type="region of interest" description="Disordered" evidence="8">
    <location>
        <begin position="192"/>
        <end position="279"/>
    </location>
</feature>
<dbReference type="GO" id="GO:0030030">
    <property type="term" value="P:cell projection organization"/>
    <property type="evidence" value="ECO:0007669"/>
    <property type="project" value="UniProtKB-KW"/>
</dbReference>